<dbReference type="InterPro" id="IPR041789">
    <property type="entry name" value="ERM_FERM_C"/>
</dbReference>
<dbReference type="SUPFAM" id="SSF50729">
    <property type="entry name" value="PH domain-like"/>
    <property type="match status" value="1"/>
</dbReference>
<keyword evidence="9" id="KW-1185">Reference proteome</keyword>
<dbReference type="InterPro" id="IPR011259">
    <property type="entry name" value="ERM_C_dom"/>
</dbReference>
<evidence type="ECO:0000256" key="5">
    <source>
        <dbReference type="SAM" id="MobiDB-lite"/>
    </source>
</evidence>
<feature type="compositionally biased region" description="Low complexity" evidence="5">
    <location>
        <begin position="572"/>
        <end position="586"/>
    </location>
</feature>
<reference evidence="8" key="1">
    <citation type="journal article" date="2011" name="Genome Biol.">
        <title>The draft genome of the carcinogenic human liver fluke Clonorchis sinensis.</title>
        <authorList>
            <person name="Wang X."/>
            <person name="Chen W."/>
            <person name="Huang Y."/>
            <person name="Sun J."/>
            <person name="Men J."/>
            <person name="Liu H."/>
            <person name="Luo F."/>
            <person name="Guo L."/>
            <person name="Lv X."/>
            <person name="Deng C."/>
            <person name="Zhou C."/>
            <person name="Fan Y."/>
            <person name="Li X."/>
            <person name="Huang L."/>
            <person name="Hu Y."/>
            <person name="Liang C."/>
            <person name="Hu X."/>
            <person name="Xu J."/>
            <person name="Yu X."/>
        </authorList>
    </citation>
    <scope>NUCLEOTIDE SEQUENCE [LARGE SCALE GENOMIC DNA]</scope>
    <source>
        <strain evidence="8">Henan</strain>
    </source>
</reference>
<dbReference type="InterPro" id="IPR018980">
    <property type="entry name" value="FERM_PH-like_C"/>
</dbReference>
<dbReference type="InterPro" id="IPR008954">
    <property type="entry name" value="Moesin_tail_sf"/>
</dbReference>
<dbReference type="GO" id="GO:0005886">
    <property type="term" value="C:plasma membrane"/>
    <property type="evidence" value="ECO:0007669"/>
    <property type="project" value="UniProtKB-SubCell"/>
</dbReference>
<dbReference type="Gene3D" id="2.30.29.30">
    <property type="entry name" value="Pleckstrin-homology domain (PH domain)/Phosphotyrosine-binding domain (PTB)"/>
    <property type="match status" value="1"/>
</dbReference>
<sequence length="817" mass="94218">MPPDSRHTLLFLFYFFLVTPLPKLQTSTAVAQTPRRTVIHSNWLVPGLHSHGPPTKGKLSMTLHPSDSLCQSPSHPDPAATELHIPSPIAAPLTAVTGLSINRSIVNVRARPDTCRGTLVSMAETRQEHPPCTVCETIGLREIWYFGMYHVDQSDSVIWIDLNRKILKQIGPYKGPVQFNFRAKYFPEDVTAELIHEITQRLFYLQVKESILTGEIYCPLETAVLLASYACQAKYGDYDPSLIRPGFLRIDQILPQNVVSESGENDTELEQSILRWYKEHNHMLRADAMLEYLRVAQDLEMYGVTYFPIKNKRGTNLLLGIDAFGLNVYTDDNRLTPKLGFPWSEISNVSFKKQKFIIKPVDKSSKNLIFYSDHVKLNQRLLSLCVGTHELYLRRRRQEPIEVQHMRAQANAERAIKMKERERLFNAIRAQHDAEKQLGMLEAQMAKEIAEENRVRQHAVELGEKVKELERQLLEETKLREKLEESKKRLESRTHELEELCARTAGEKETFRKEKQAIQEEIRGLTESIGRSSMRFDKRRAELAELIHRPRRETPKQLEARHHSPKQLKPATPVTENTNVNVETTPSRQTNGAYAKPSTTLHPLENSHHLATSTYSLDRLSCDSYTLPLAERPKTSESLLSLDTRSCDSVTRRRNLDKEENLTASPRPLKPQTPSSRQQQLETTERLLVSTGKSSDKSTMKDYREFCFDLDYIYNADRYGHNGFPDSGCMPRCGLQGDQQKWRDIQVHDMVMPPPHSMVHVHRCSMYTEIESAYSEIRSPRPKSYCSPFCRENDRYRTLRRIRHGNTKKRVDEFESM</sequence>
<dbReference type="Proteomes" id="UP000008909">
    <property type="component" value="Unassembled WGS sequence"/>
</dbReference>
<dbReference type="PRINTS" id="PR00661">
    <property type="entry name" value="ERMFAMILY"/>
</dbReference>
<dbReference type="InterPro" id="IPR000798">
    <property type="entry name" value="Ez/rad/moesin-like"/>
</dbReference>
<reference key="2">
    <citation type="submission" date="2011-10" db="EMBL/GenBank/DDBJ databases">
        <title>The genome and transcriptome sequence of Clonorchis sinensis provide insights into the carcinogenic liver fluke.</title>
        <authorList>
            <person name="Wang X."/>
            <person name="Huang Y."/>
            <person name="Chen W."/>
            <person name="Liu H."/>
            <person name="Guo L."/>
            <person name="Chen Y."/>
            <person name="Luo F."/>
            <person name="Zhou W."/>
            <person name="Sun J."/>
            <person name="Mao Q."/>
            <person name="Liang P."/>
            <person name="Zhou C."/>
            <person name="Tian Y."/>
            <person name="Men J."/>
            <person name="Lv X."/>
            <person name="Huang L."/>
            <person name="Zhou J."/>
            <person name="Hu Y."/>
            <person name="Li R."/>
            <person name="Zhang F."/>
            <person name="Lei H."/>
            <person name="Li X."/>
            <person name="Hu X."/>
            <person name="Liang C."/>
            <person name="Xu J."/>
            <person name="Wu Z."/>
            <person name="Yu X."/>
        </authorList>
    </citation>
    <scope>NUCLEOTIDE SEQUENCE</scope>
    <source>
        <strain>Henan</strain>
    </source>
</reference>
<dbReference type="AlphaFoldDB" id="G7YR37"/>
<dbReference type="SMART" id="SM00295">
    <property type="entry name" value="B41"/>
    <property type="match status" value="1"/>
</dbReference>
<dbReference type="Gene3D" id="6.10.360.10">
    <property type="match status" value="1"/>
</dbReference>
<dbReference type="InterPro" id="IPR011993">
    <property type="entry name" value="PH-like_dom_sf"/>
</dbReference>
<evidence type="ECO:0000256" key="4">
    <source>
        <dbReference type="SAM" id="Coils"/>
    </source>
</evidence>
<dbReference type="PRINTS" id="PR00935">
    <property type="entry name" value="BAND41"/>
</dbReference>
<dbReference type="SUPFAM" id="SSF48678">
    <property type="entry name" value="Moesin tail domain"/>
    <property type="match status" value="1"/>
</dbReference>
<dbReference type="InterPro" id="IPR029071">
    <property type="entry name" value="Ubiquitin-like_domsf"/>
</dbReference>
<evidence type="ECO:0000256" key="1">
    <source>
        <dbReference type="ARBA" id="ARBA00004202"/>
    </source>
</evidence>
<dbReference type="PROSITE" id="PS00661">
    <property type="entry name" value="FERM_2"/>
    <property type="match status" value="1"/>
</dbReference>
<comment type="subcellular location">
    <subcellularLocation>
        <location evidence="1">Cell membrane</location>
        <topology evidence="1">Peripheral membrane protein</topology>
    </subcellularLocation>
</comment>
<dbReference type="EMBL" id="DF144012">
    <property type="protein sequence ID" value="GAA55417.1"/>
    <property type="molecule type" value="Genomic_DNA"/>
</dbReference>
<dbReference type="InterPro" id="IPR000299">
    <property type="entry name" value="FERM_domain"/>
</dbReference>
<organism evidence="8 9">
    <name type="scientific">Clonorchis sinensis</name>
    <name type="common">Chinese liver fluke</name>
    <dbReference type="NCBI Taxonomy" id="79923"/>
    <lineage>
        <taxon>Eukaryota</taxon>
        <taxon>Metazoa</taxon>
        <taxon>Spiralia</taxon>
        <taxon>Lophotrochozoa</taxon>
        <taxon>Platyhelminthes</taxon>
        <taxon>Trematoda</taxon>
        <taxon>Digenea</taxon>
        <taxon>Opisthorchiida</taxon>
        <taxon>Opisthorchiata</taxon>
        <taxon>Opisthorchiidae</taxon>
        <taxon>Clonorchis</taxon>
    </lineage>
</organism>
<feature type="compositionally biased region" description="Basic and acidic residues" evidence="5">
    <location>
        <begin position="650"/>
        <end position="661"/>
    </location>
</feature>
<dbReference type="SUPFAM" id="SSF47031">
    <property type="entry name" value="Second domain of FERM"/>
    <property type="match status" value="1"/>
</dbReference>
<accession>G7YR37</accession>
<dbReference type="CDD" id="cd14473">
    <property type="entry name" value="FERM_B-lobe"/>
    <property type="match status" value="1"/>
</dbReference>
<dbReference type="Gene3D" id="3.10.20.90">
    <property type="entry name" value="Phosphatidylinositol 3-kinase Catalytic Subunit, Chain A, domain 1"/>
    <property type="match status" value="1"/>
</dbReference>
<evidence type="ECO:0000259" key="7">
    <source>
        <dbReference type="PROSITE" id="PS50057"/>
    </source>
</evidence>
<feature type="compositionally biased region" description="Polar residues" evidence="5">
    <location>
        <begin position="587"/>
        <end position="601"/>
    </location>
</feature>
<dbReference type="PROSITE" id="PS50057">
    <property type="entry name" value="FERM_3"/>
    <property type="match status" value="1"/>
</dbReference>
<dbReference type="Pfam" id="PF09380">
    <property type="entry name" value="FERM_C"/>
    <property type="match status" value="1"/>
</dbReference>
<dbReference type="InterPro" id="IPR018979">
    <property type="entry name" value="FERM_N"/>
</dbReference>
<dbReference type="InterPro" id="IPR019749">
    <property type="entry name" value="Band_41_domain"/>
</dbReference>
<dbReference type="InterPro" id="IPR014352">
    <property type="entry name" value="FERM/acyl-CoA-bd_prot_sf"/>
</dbReference>
<feature type="chain" id="PRO_5003506381" evidence="6">
    <location>
        <begin position="27"/>
        <end position="817"/>
    </location>
</feature>
<evidence type="ECO:0000256" key="6">
    <source>
        <dbReference type="SAM" id="SignalP"/>
    </source>
</evidence>
<dbReference type="Pfam" id="PF09379">
    <property type="entry name" value="FERM_N"/>
    <property type="match status" value="1"/>
</dbReference>
<feature type="compositionally biased region" description="Basic and acidic residues" evidence="5">
    <location>
        <begin position="550"/>
        <end position="562"/>
    </location>
</feature>
<proteinExistence type="predicted"/>
<dbReference type="InterPro" id="IPR011174">
    <property type="entry name" value="ERM"/>
</dbReference>
<dbReference type="InterPro" id="IPR019748">
    <property type="entry name" value="FERM_central"/>
</dbReference>
<evidence type="ECO:0000256" key="2">
    <source>
        <dbReference type="ARBA" id="ARBA00022475"/>
    </source>
</evidence>
<feature type="domain" description="FERM" evidence="7">
    <location>
        <begin position="104"/>
        <end position="396"/>
    </location>
</feature>
<evidence type="ECO:0000313" key="8">
    <source>
        <dbReference type="EMBL" id="GAA55417.1"/>
    </source>
</evidence>
<dbReference type="GO" id="GO:0003779">
    <property type="term" value="F:actin binding"/>
    <property type="evidence" value="ECO:0007669"/>
    <property type="project" value="InterPro"/>
</dbReference>
<feature type="region of interest" description="Disordered" evidence="5">
    <location>
        <begin position="645"/>
        <end position="694"/>
    </location>
</feature>
<feature type="region of interest" description="Disordered" evidence="5">
    <location>
        <begin position="550"/>
        <end position="605"/>
    </location>
</feature>
<dbReference type="PANTHER" id="PTHR23281">
    <property type="entry name" value="MERLIN/MOESIN/EZRIN/RADIXIN"/>
    <property type="match status" value="1"/>
</dbReference>
<gene>
    <name evidence="8" type="ORF">CLF_107879</name>
</gene>
<evidence type="ECO:0000256" key="3">
    <source>
        <dbReference type="ARBA" id="ARBA00023136"/>
    </source>
</evidence>
<feature type="compositionally biased region" description="Polar residues" evidence="5">
    <location>
        <begin position="672"/>
        <end position="682"/>
    </location>
</feature>
<keyword evidence="4" id="KW-0175">Coiled coil</keyword>
<keyword evidence="3" id="KW-0472">Membrane</keyword>
<dbReference type="SMART" id="SM01196">
    <property type="entry name" value="FERM_C"/>
    <property type="match status" value="1"/>
</dbReference>
<feature type="coiled-coil region" evidence="4">
    <location>
        <begin position="452"/>
        <end position="528"/>
    </location>
</feature>
<feature type="signal peptide" evidence="6">
    <location>
        <begin position="1"/>
        <end position="26"/>
    </location>
</feature>
<name>G7YR37_CLOSI</name>
<dbReference type="Pfam" id="PF00373">
    <property type="entry name" value="FERM_M"/>
    <property type="match status" value="1"/>
</dbReference>
<dbReference type="Gene3D" id="1.20.80.10">
    <property type="match status" value="1"/>
</dbReference>
<dbReference type="SUPFAM" id="SSF54236">
    <property type="entry name" value="Ubiquitin-like"/>
    <property type="match status" value="1"/>
</dbReference>
<keyword evidence="2" id="KW-1003">Cell membrane</keyword>
<dbReference type="InterPro" id="IPR035963">
    <property type="entry name" value="FERM_2"/>
</dbReference>
<dbReference type="Gene3D" id="1.20.5.450">
    <property type="match status" value="1"/>
</dbReference>
<evidence type="ECO:0000313" key="9">
    <source>
        <dbReference type="Proteomes" id="UP000008909"/>
    </source>
</evidence>
<dbReference type="InterPro" id="IPR019747">
    <property type="entry name" value="FERM_CS"/>
</dbReference>
<dbReference type="CDD" id="cd13194">
    <property type="entry name" value="FERM_C_ERM"/>
    <property type="match status" value="1"/>
</dbReference>
<protein>
    <submittedName>
        <fullName evidence="8">Radixin</fullName>
    </submittedName>
</protein>
<keyword evidence="6" id="KW-0732">Signal</keyword>
<dbReference type="Pfam" id="PF00769">
    <property type="entry name" value="ERM_C"/>
    <property type="match status" value="1"/>
</dbReference>